<dbReference type="Pfam" id="PF01709">
    <property type="entry name" value="Transcrip_reg"/>
    <property type="match status" value="1"/>
</dbReference>
<dbReference type="InterPro" id="IPR049083">
    <property type="entry name" value="TACO1_YebC_N"/>
</dbReference>
<dbReference type="InterPro" id="IPR002876">
    <property type="entry name" value="Transcrip_reg_TACO1-like"/>
</dbReference>
<dbReference type="InterPro" id="IPR048300">
    <property type="entry name" value="TACO1_YebC-like_2nd/3rd_dom"/>
</dbReference>
<accession>A0AAF3E8Y1</accession>
<dbReference type="Pfam" id="PF20772">
    <property type="entry name" value="TACO1_YebC_N"/>
    <property type="match status" value="1"/>
</dbReference>
<feature type="domain" description="TACO1/YebC-like N-terminal" evidence="3">
    <location>
        <begin position="42"/>
        <end position="111"/>
    </location>
</feature>
<evidence type="ECO:0000256" key="1">
    <source>
        <dbReference type="ARBA" id="ARBA00008724"/>
    </source>
</evidence>
<dbReference type="InterPro" id="IPR029072">
    <property type="entry name" value="YebC-like"/>
</dbReference>
<reference evidence="5" key="1">
    <citation type="submission" date="2024-02" db="UniProtKB">
        <authorList>
            <consortium name="WormBaseParasite"/>
        </authorList>
    </citation>
    <scope>IDENTIFICATION</scope>
</reference>
<evidence type="ECO:0000259" key="3">
    <source>
        <dbReference type="Pfam" id="PF20772"/>
    </source>
</evidence>
<dbReference type="InterPro" id="IPR026564">
    <property type="entry name" value="Transcrip_reg_TACO1-like_dom3"/>
</dbReference>
<dbReference type="AlphaFoldDB" id="A0AAF3E8Y1"/>
<dbReference type="Proteomes" id="UP000887575">
    <property type="component" value="Unassembled WGS sequence"/>
</dbReference>
<feature type="domain" description="TACO1/YebC-like second and third" evidence="2">
    <location>
        <begin position="121"/>
        <end position="281"/>
    </location>
</feature>
<organism evidence="4 5">
    <name type="scientific">Mesorhabditis belari</name>
    <dbReference type="NCBI Taxonomy" id="2138241"/>
    <lineage>
        <taxon>Eukaryota</taxon>
        <taxon>Metazoa</taxon>
        <taxon>Ecdysozoa</taxon>
        <taxon>Nematoda</taxon>
        <taxon>Chromadorea</taxon>
        <taxon>Rhabditida</taxon>
        <taxon>Rhabditina</taxon>
        <taxon>Rhabditomorpha</taxon>
        <taxon>Rhabditoidea</taxon>
        <taxon>Rhabditidae</taxon>
        <taxon>Mesorhabditinae</taxon>
        <taxon>Mesorhabditis</taxon>
    </lineage>
</organism>
<proteinExistence type="inferred from homology"/>
<dbReference type="PANTHER" id="PTHR12532">
    <property type="entry name" value="TRANSLATIONAL ACTIVATOR OF CYTOCHROME C OXIDASE 1"/>
    <property type="match status" value="1"/>
</dbReference>
<dbReference type="GO" id="GO:0005739">
    <property type="term" value="C:mitochondrion"/>
    <property type="evidence" value="ECO:0007669"/>
    <property type="project" value="TreeGrafter"/>
</dbReference>
<keyword evidence="4" id="KW-1185">Reference proteome</keyword>
<dbReference type="SUPFAM" id="SSF75625">
    <property type="entry name" value="YebC-like"/>
    <property type="match status" value="1"/>
</dbReference>
<comment type="similarity">
    <text evidence="1">Belongs to the TACO1 family.</text>
</comment>
<sequence>MWCRLSVLRASRQLLDEAIFHKQKHAIIRSISLSHTDLKGHSHWQNIRSTKEKFDGMRSKAINLLLKKMKVAVKNGYDSKINKELASVESEFLKQGLGMETYTRTLKRLKEKPEVPIDLAVIGPSGTFFVVHMEASSKSTAESTLKKYINKTGGGFRMAPDLSAVQAWFDQKGVLSVSEKDRNNKTLSLEQMEDLGIELDCEEVSAFMEDGERKFELLCNPLSVNKIEALLNEKMLVVESGEVEFRAMHPINVESEDKEKIEKFFKLLEEEDMVINIYDNIDPAS</sequence>
<name>A0AAF3E8Y1_9BILA</name>
<dbReference type="WBParaSite" id="MBELARI_LOCUS10369">
    <property type="protein sequence ID" value="MBELARI_LOCUS10369"/>
    <property type="gene ID" value="MBELARI_LOCUS10369"/>
</dbReference>
<evidence type="ECO:0000313" key="4">
    <source>
        <dbReference type="Proteomes" id="UP000887575"/>
    </source>
</evidence>
<evidence type="ECO:0000259" key="2">
    <source>
        <dbReference type="Pfam" id="PF01709"/>
    </source>
</evidence>
<dbReference type="Gene3D" id="3.30.70.980">
    <property type="match status" value="2"/>
</dbReference>
<protein>
    <submittedName>
        <fullName evidence="5">Transcriptional regulatory protein</fullName>
    </submittedName>
</protein>
<dbReference type="Gene3D" id="1.10.10.200">
    <property type="match status" value="1"/>
</dbReference>
<dbReference type="InterPro" id="IPR017856">
    <property type="entry name" value="Integrase-like_N"/>
</dbReference>
<dbReference type="PANTHER" id="PTHR12532:SF0">
    <property type="entry name" value="TRANSLATIONAL ACTIVATOR OF CYTOCHROME C OXIDASE 1"/>
    <property type="match status" value="1"/>
</dbReference>
<evidence type="ECO:0000313" key="5">
    <source>
        <dbReference type="WBParaSite" id="MBELARI_LOCUS10369"/>
    </source>
</evidence>